<proteinExistence type="inferred from homology"/>
<dbReference type="Gene3D" id="3.30.360.10">
    <property type="entry name" value="Dihydrodipicolinate Reductase, domain 2"/>
    <property type="match status" value="1"/>
</dbReference>
<keyword evidence="2" id="KW-0560">Oxidoreductase</keyword>
<reference evidence="5 6" key="1">
    <citation type="submission" date="2020-08" db="EMBL/GenBank/DDBJ databases">
        <title>Genomic Encyclopedia of Type Strains, Phase IV (KMG-IV): sequencing the most valuable type-strain genomes for metagenomic binning, comparative biology and taxonomic classification.</title>
        <authorList>
            <person name="Goeker M."/>
        </authorList>
    </citation>
    <scope>NUCLEOTIDE SEQUENCE [LARGE SCALE GENOMIC DNA]</scope>
    <source>
        <strain evidence="5 6">DSM 23562</strain>
    </source>
</reference>
<feature type="domain" description="Gfo/Idh/MocA-like oxidoreductase N-terminal" evidence="3">
    <location>
        <begin position="4"/>
        <end position="124"/>
    </location>
</feature>
<comment type="caution">
    <text evidence="5">The sequence shown here is derived from an EMBL/GenBank/DDBJ whole genome shotgun (WGS) entry which is preliminary data.</text>
</comment>
<dbReference type="AlphaFoldDB" id="A0A7W9SSD2"/>
<evidence type="ECO:0000313" key="5">
    <source>
        <dbReference type="EMBL" id="MBB6051294.1"/>
    </source>
</evidence>
<accession>A0A7W9SSD2</accession>
<dbReference type="PANTHER" id="PTHR22604">
    <property type="entry name" value="OXIDOREDUCTASES"/>
    <property type="match status" value="1"/>
</dbReference>
<dbReference type="PANTHER" id="PTHR22604:SF105">
    <property type="entry name" value="TRANS-1,2-DIHYDROBENZENE-1,2-DIOL DEHYDROGENASE"/>
    <property type="match status" value="1"/>
</dbReference>
<dbReference type="GO" id="GO:0016491">
    <property type="term" value="F:oxidoreductase activity"/>
    <property type="evidence" value="ECO:0007669"/>
    <property type="project" value="UniProtKB-KW"/>
</dbReference>
<dbReference type="InterPro" id="IPR050984">
    <property type="entry name" value="Gfo/Idh/MocA_domain"/>
</dbReference>
<dbReference type="Pfam" id="PF22725">
    <property type="entry name" value="GFO_IDH_MocA_C3"/>
    <property type="match status" value="1"/>
</dbReference>
<dbReference type="Proteomes" id="UP000520814">
    <property type="component" value="Unassembled WGS sequence"/>
</dbReference>
<evidence type="ECO:0000259" key="3">
    <source>
        <dbReference type="Pfam" id="PF01408"/>
    </source>
</evidence>
<dbReference type="Gene3D" id="3.40.50.720">
    <property type="entry name" value="NAD(P)-binding Rossmann-like Domain"/>
    <property type="match status" value="1"/>
</dbReference>
<evidence type="ECO:0000259" key="4">
    <source>
        <dbReference type="Pfam" id="PF22725"/>
    </source>
</evidence>
<dbReference type="EMBL" id="JACHGW010000003">
    <property type="protein sequence ID" value="MBB6051294.1"/>
    <property type="molecule type" value="Genomic_DNA"/>
</dbReference>
<dbReference type="RefSeq" id="WP_184197969.1">
    <property type="nucleotide sequence ID" value="NZ_JACHGW010000003.1"/>
</dbReference>
<dbReference type="SUPFAM" id="SSF51735">
    <property type="entry name" value="NAD(P)-binding Rossmann-fold domains"/>
    <property type="match status" value="1"/>
</dbReference>
<comment type="similarity">
    <text evidence="1">Belongs to the Gfo/Idh/MocA family.</text>
</comment>
<evidence type="ECO:0000313" key="6">
    <source>
        <dbReference type="Proteomes" id="UP000520814"/>
    </source>
</evidence>
<dbReference type="SUPFAM" id="SSF55347">
    <property type="entry name" value="Glyceraldehyde-3-phosphate dehydrogenase-like, C-terminal domain"/>
    <property type="match status" value="1"/>
</dbReference>
<evidence type="ECO:0000256" key="1">
    <source>
        <dbReference type="ARBA" id="ARBA00010928"/>
    </source>
</evidence>
<gene>
    <name evidence="5" type="ORF">HNQ39_003104</name>
</gene>
<dbReference type="Pfam" id="PF01408">
    <property type="entry name" value="GFO_IDH_MocA"/>
    <property type="match status" value="1"/>
</dbReference>
<organism evidence="5 6">
    <name type="scientific">Armatimonas rosea</name>
    <dbReference type="NCBI Taxonomy" id="685828"/>
    <lineage>
        <taxon>Bacteria</taxon>
        <taxon>Bacillati</taxon>
        <taxon>Armatimonadota</taxon>
        <taxon>Armatimonadia</taxon>
        <taxon>Armatimonadales</taxon>
        <taxon>Armatimonadaceae</taxon>
        <taxon>Armatimonas</taxon>
    </lineage>
</organism>
<sequence length="324" mass="34918">MEAVRFGVLGCARVFERRMAPALKRAGNAVLHAVASRSPEKATATAQRHGAAKAYGSYEALLADSEIEAVYIPLPNDQHAEWTVKALAAGKHVLCDKPLALSVAEAEWMAGAASASGLRLMEGFMYRHHPQHQKVFEVLRSGAIGEPVHFRGVFTYPATADHAGIRWNPAQGGGAFLDVGVYPLNAARWLFGNEPTEAKALAVRDTATGVDIHTAALLAFPGGRTASLVAGFDQAFTSRYELIGREGSIVAERAFQVGESGVRVIVKANNSDTEEVFFFEHVDQFQLEVEHFAACVRDPQLSLEPGEDGVLQARAQELVRSAAQ</sequence>
<protein>
    <submittedName>
        <fullName evidence="5">Putative dehydrogenase</fullName>
    </submittedName>
</protein>
<dbReference type="GO" id="GO:0000166">
    <property type="term" value="F:nucleotide binding"/>
    <property type="evidence" value="ECO:0007669"/>
    <property type="project" value="InterPro"/>
</dbReference>
<name>A0A7W9SSD2_ARMRO</name>
<keyword evidence="6" id="KW-1185">Reference proteome</keyword>
<feature type="domain" description="GFO/IDH/MocA-like oxidoreductase" evidence="4">
    <location>
        <begin position="132"/>
        <end position="250"/>
    </location>
</feature>
<dbReference type="InterPro" id="IPR036291">
    <property type="entry name" value="NAD(P)-bd_dom_sf"/>
</dbReference>
<dbReference type="InterPro" id="IPR000683">
    <property type="entry name" value="Gfo/Idh/MocA-like_OxRdtase_N"/>
</dbReference>
<dbReference type="InterPro" id="IPR055170">
    <property type="entry name" value="GFO_IDH_MocA-like_dom"/>
</dbReference>
<evidence type="ECO:0000256" key="2">
    <source>
        <dbReference type="ARBA" id="ARBA00023002"/>
    </source>
</evidence>